<evidence type="ECO:0000313" key="2">
    <source>
        <dbReference type="Proteomes" id="UP001184833"/>
    </source>
</evidence>
<gene>
    <name evidence="1" type="ORF">J2786_000093</name>
</gene>
<evidence type="ECO:0000313" key="1">
    <source>
        <dbReference type="EMBL" id="MDR6457000.1"/>
    </source>
</evidence>
<proteinExistence type="predicted"/>
<dbReference type="Proteomes" id="UP001184833">
    <property type="component" value="Unassembled WGS sequence"/>
</dbReference>
<organism evidence="1 2">
    <name type="scientific">Chryseobacterium vietnamense</name>
    <dbReference type="NCBI Taxonomy" id="866785"/>
    <lineage>
        <taxon>Bacteria</taxon>
        <taxon>Pseudomonadati</taxon>
        <taxon>Bacteroidota</taxon>
        <taxon>Flavobacteriia</taxon>
        <taxon>Flavobacteriales</taxon>
        <taxon>Weeksellaceae</taxon>
        <taxon>Chryseobacterium group</taxon>
        <taxon>Chryseobacterium</taxon>
    </lineage>
</organism>
<reference evidence="1" key="1">
    <citation type="submission" date="2023-07" db="EMBL/GenBank/DDBJ databases">
        <title>Sorghum-associated microbial communities from plants grown in Nebraska, USA.</title>
        <authorList>
            <person name="Schachtman D."/>
        </authorList>
    </citation>
    <scope>NUCLEOTIDE SEQUENCE</scope>
    <source>
        <strain evidence="1">DS2329</strain>
    </source>
</reference>
<accession>A0ACC6J2D9</accession>
<protein>
    <submittedName>
        <fullName evidence="1">Uncharacterized protein</fullName>
    </submittedName>
</protein>
<sequence>MADPWKDAAKRILVLSDGAVLESVHPSSVLNKN</sequence>
<comment type="caution">
    <text evidence="1">The sequence shown here is derived from an EMBL/GenBank/DDBJ whole genome shotgun (WGS) entry which is preliminary data.</text>
</comment>
<dbReference type="EMBL" id="JAVDQX010000001">
    <property type="protein sequence ID" value="MDR6457000.1"/>
    <property type="molecule type" value="Genomic_DNA"/>
</dbReference>
<name>A0ACC6J2D9_9FLAO</name>
<keyword evidence="2" id="KW-1185">Reference proteome</keyword>